<dbReference type="RefSeq" id="XP_060434029.1">
    <property type="nucleotide sequence ID" value="XM_060566961.1"/>
</dbReference>
<sequence>MSYLQASALRSGQLVLSLSSSTTAFLITAMQQTGGYDGDCSIVPEHHPPCQTQLGVRLVTAGCAASNGEPFSHRLLGSKQAGTCGTVT</sequence>
<evidence type="ECO:0000313" key="2">
    <source>
        <dbReference type="Proteomes" id="UP001224890"/>
    </source>
</evidence>
<accession>A0AAJ0AY98</accession>
<name>A0AAJ0AY98_9PEZI</name>
<reference evidence="1" key="1">
    <citation type="submission" date="2021-06" db="EMBL/GenBank/DDBJ databases">
        <title>Comparative genomics, transcriptomics and evolutionary studies reveal genomic signatures of adaptation to plant cell wall in hemibiotrophic fungi.</title>
        <authorList>
            <consortium name="DOE Joint Genome Institute"/>
            <person name="Baroncelli R."/>
            <person name="Diaz J.F."/>
            <person name="Benocci T."/>
            <person name="Peng M."/>
            <person name="Battaglia E."/>
            <person name="Haridas S."/>
            <person name="Andreopoulos W."/>
            <person name="Labutti K."/>
            <person name="Pangilinan J."/>
            <person name="Floch G.L."/>
            <person name="Makela M.R."/>
            <person name="Henrissat B."/>
            <person name="Grigoriev I.V."/>
            <person name="Crouch J.A."/>
            <person name="De Vries R.P."/>
            <person name="Sukno S.A."/>
            <person name="Thon M.R."/>
        </authorList>
    </citation>
    <scope>NUCLEOTIDE SEQUENCE</scope>
    <source>
        <strain evidence="1">CBS 193.32</strain>
    </source>
</reference>
<dbReference type="Proteomes" id="UP001224890">
    <property type="component" value="Unassembled WGS sequence"/>
</dbReference>
<dbReference type="AlphaFoldDB" id="A0AAJ0AY98"/>
<dbReference type="EMBL" id="JAHMHR010000006">
    <property type="protein sequence ID" value="KAK1690334.1"/>
    <property type="molecule type" value="Genomic_DNA"/>
</dbReference>
<gene>
    <name evidence="1" type="ORF">BDP55DRAFT_345560</name>
</gene>
<keyword evidence="2" id="KW-1185">Reference proteome</keyword>
<organism evidence="1 2">
    <name type="scientific">Colletotrichum godetiae</name>
    <dbReference type="NCBI Taxonomy" id="1209918"/>
    <lineage>
        <taxon>Eukaryota</taxon>
        <taxon>Fungi</taxon>
        <taxon>Dikarya</taxon>
        <taxon>Ascomycota</taxon>
        <taxon>Pezizomycotina</taxon>
        <taxon>Sordariomycetes</taxon>
        <taxon>Hypocreomycetidae</taxon>
        <taxon>Glomerellales</taxon>
        <taxon>Glomerellaceae</taxon>
        <taxon>Colletotrichum</taxon>
        <taxon>Colletotrichum acutatum species complex</taxon>
    </lineage>
</organism>
<proteinExistence type="predicted"/>
<comment type="caution">
    <text evidence="1">The sequence shown here is derived from an EMBL/GenBank/DDBJ whole genome shotgun (WGS) entry which is preliminary data.</text>
</comment>
<evidence type="ECO:0000313" key="1">
    <source>
        <dbReference type="EMBL" id="KAK1690334.1"/>
    </source>
</evidence>
<protein>
    <submittedName>
        <fullName evidence="1">Uncharacterized protein</fullName>
    </submittedName>
</protein>
<dbReference type="GeneID" id="85451487"/>